<dbReference type="RefSeq" id="WP_216957141.1">
    <property type="nucleotide sequence ID" value="NZ_JAHOPB010000001.1"/>
</dbReference>
<comment type="similarity">
    <text evidence="2">Belongs to the FAD-binding monooxygenase family.</text>
</comment>
<evidence type="ECO:0000313" key="9">
    <source>
        <dbReference type="Proteomes" id="UP000727907"/>
    </source>
</evidence>
<proteinExistence type="inferred from homology"/>
<reference evidence="8 9" key="1">
    <citation type="submission" date="2021-06" db="EMBL/GenBank/DDBJ databases">
        <authorList>
            <person name="Lee D.H."/>
        </authorList>
    </citation>
    <scope>NUCLEOTIDE SEQUENCE [LARGE SCALE GENOMIC DNA]</scope>
    <source>
        <strain evidence="8 9">MMS21-HV4-11</strain>
    </source>
</reference>
<keyword evidence="5" id="KW-0521">NADP</keyword>
<evidence type="ECO:0000256" key="1">
    <source>
        <dbReference type="ARBA" id="ARBA00001974"/>
    </source>
</evidence>
<dbReference type="Proteomes" id="UP000727907">
    <property type="component" value="Unassembled WGS sequence"/>
</dbReference>
<accession>A0ABS6IE38</accession>
<keyword evidence="4" id="KW-0274">FAD</keyword>
<dbReference type="PANTHER" id="PTHR43098:SF3">
    <property type="entry name" value="L-ORNITHINE N(5)-MONOOXYGENASE-RELATED"/>
    <property type="match status" value="1"/>
</dbReference>
<keyword evidence="7" id="KW-0503">Monooxygenase</keyword>
<organism evidence="8 9">
    <name type="scientific">Reyranella humidisoli</name>
    <dbReference type="NCBI Taxonomy" id="2849149"/>
    <lineage>
        <taxon>Bacteria</taxon>
        <taxon>Pseudomonadati</taxon>
        <taxon>Pseudomonadota</taxon>
        <taxon>Alphaproteobacteria</taxon>
        <taxon>Hyphomicrobiales</taxon>
        <taxon>Reyranellaceae</taxon>
        <taxon>Reyranella</taxon>
    </lineage>
</organism>
<evidence type="ECO:0000256" key="3">
    <source>
        <dbReference type="ARBA" id="ARBA00022630"/>
    </source>
</evidence>
<dbReference type="PANTHER" id="PTHR43098">
    <property type="entry name" value="L-ORNITHINE N(5)-MONOOXYGENASE-RELATED"/>
    <property type="match status" value="1"/>
</dbReference>
<dbReference type="InterPro" id="IPR050775">
    <property type="entry name" value="FAD-binding_Monooxygenases"/>
</dbReference>
<keyword evidence="6" id="KW-0560">Oxidoreductase</keyword>
<evidence type="ECO:0000256" key="4">
    <source>
        <dbReference type="ARBA" id="ARBA00022827"/>
    </source>
</evidence>
<dbReference type="EMBL" id="JAHOPB010000001">
    <property type="protein sequence ID" value="MBU8872861.1"/>
    <property type="molecule type" value="Genomic_DNA"/>
</dbReference>
<evidence type="ECO:0000313" key="8">
    <source>
        <dbReference type="EMBL" id="MBU8872861.1"/>
    </source>
</evidence>
<evidence type="ECO:0000256" key="6">
    <source>
        <dbReference type="ARBA" id="ARBA00023002"/>
    </source>
</evidence>
<evidence type="ECO:0000256" key="7">
    <source>
        <dbReference type="ARBA" id="ARBA00023033"/>
    </source>
</evidence>
<keyword evidence="9" id="KW-1185">Reference proteome</keyword>
<evidence type="ECO:0000256" key="2">
    <source>
        <dbReference type="ARBA" id="ARBA00010139"/>
    </source>
</evidence>
<comment type="caution">
    <text evidence="8">The sequence shown here is derived from an EMBL/GenBank/DDBJ whole genome shotgun (WGS) entry which is preliminary data.</text>
</comment>
<sequence>MAASVQEHAGAIETGIDDCDVVVVGAGFGGLYALHKLREIGLSVRGLEAAPDVGGTWYWNRYPGARCDVPSLFYSYSWSPELRREWRWTNRYAGQDEILRYAQFAADRLDLRKLIQFDTRVAGATFDETSERWIVETDRGSRLRARFVIMATGALSVPNTPDIPGVADFKGEIFHTASWPQEPVSFEGKRVGIIGTGSSGIQAIPMIARAARQLVVFQRTPNFSVPARNRPLTDEDHRSFDDGLEAYLASLEQSDFGRVPPTAFTADVPPRDVQWKHYEKLWQDGGSGGFLKAFPNILVHPDVNEVAADFVRQKIRETVKDPKTAAALSPEGYPFGVKRLCVDTDYFDTYNRPNVELVNLRDEPIEKITADSVETASRHFELDALVFATGFDAVTGALLAVDIRGRGGVTLKDAWSEGPRTYLGLTVAGFPNMFTITGPGSPSVIGNVITNCEYHVDWIAECLTHMRRRNLGTIEPDRDAQTAWGTHVAEVADRTLFPKANSWYLGVNIPGKPRVFMPYIGEGYRTTCKEIVADGYRGFTFGASPGRERAVGK</sequence>
<gene>
    <name evidence="8" type="ORF">KQ910_03760</name>
</gene>
<protein>
    <submittedName>
        <fullName evidence="8">NAD(P)/FAD-dependent oxidoreductase</fullName>
    </submittedName>
</protein>
<dbReference type="InterPro" id="IPR020946">
    <property type="entry name" value="Flavin_mOase-like"/>
</dbReference>
<dbReference type="Pfam" id="PF00743">
    <property type="entry name" value="FMO-like"/>
    <property type="match status" value="1"/>
</dbReference>
<keyword evidence="3" id="KW-0285">Flavoprotein</keyword>
<name>A0ABS6IE38_9HYPH</name>
<evidence type="ECO:0000256" key="5">
    <source>
        <dbReference type="ARBA" id="ARBA00022857"/>
    </source>
</evidence>
<comment type="cofactor">
    <cofactor evidence="1">
        <name>FAD</name>
        <dbReference type="ChEBI" id="CHEBI:57692"/>
    </cofactor>
</comment>